<dbReference type="InterPro" id="IPR009057">
    <property type="entry name" value="Homeodomain-like_sf"/>
</dbReference>
<keyword evidence="3" id="KW-0010">Activator</keyword>
<dbReference type="HOGENOM" id="CLU_000445_88_16_9"/>
<organism evidence="6 7">
    <name type="scientific">Anaerofustis stercorihominis DSM 17244</name>
    <dbReference type="NCBI Taxonomy" id="445971"/>
    <lineage>
        <taxon>Bacteria</taxon>
        <taxon>Bacillati</taxon>
        <taxon>Bacillota</taxon>
        <taxon>Clostridia</taxon>
        <taxon>Eubacteriales</taxon>
        <taxon>Eubacteriaceae</taxon>
        <taxon>Anaerofustis</taxon>
    </lineage>
</organism>
<feature type="domain" description="HTH araC/xylS-type" evidence="5">
    <location>
        <begin position="170"/>
        <end position="267"/>
    </location>
</feature>
<dbReference type="Gene3D" id="1.10.10.60">
    <property type="entry name" value="Homeodomain-like"/>
    <property type="match status" value="2"/>
</dbReference>
<reference evidence="6" key="2">
    <citation type="submission" date="2013-08" db="EMBL/GenBank/DDBJ databases">
        <title>Draft genome sequence of Anaerofustis stercorihominis (DSM 17244).</title>
        <authorList>
            <person name="Sudarsanam P."/>
            <person name="Ley R."/>
            <person name="Guruge J."/>
            <person name="Turnbaugh P.J."/>
            <person name="Mahowald M."/>
            <person name="Liep D."/>
            <person name="Gordon J."/>
        </authorList>
    </citation>
    <scope>NUCLEOTIDE SEQUENCE</scope>
    <source>
        <strain evidence="6">DSM 17244</strain>
    </source>
</reference>
<evidence type="ECO:0000313" key="6">
    <source>
        <dbReference type="EMBL" id="EDS72042.1"/>
    </source>
</evidence>
<dbReference type="InterPro" id="IPR037923">
    <property type="entry name" value="HTH-like"/>
</dbReference>
<keyword evidence="1" id="KW-0805">Transcription regulation</keyword>
<gene>
    <name evidence="6" type="ORF">ANASTE_01750</name>
</gene>
<dbReference type="InterPro" id="IPR018060">
    <property type="entry name" value="HTH_AraC"/>
</dbReference>
<accession>B1C8Y2</accession>
<evidence type="ECO:0000256" key="2">
    <source>
        <dbReference type="ARBA" id="ARBA00023125"/>
    </source>
</evidence>
<dbReference type="GO" id="GO:0003700">
    <property type="term" value="F:DNA-binding transcription factor activity"/>
    <property type="evidence" value="ECO:0007669"/>
    <property type="project" value="InterPro"/>
</dbReference>
<evidence type="ECO:0000256" key="4">
    <source>
        <dbReference type="ARBA" id="ARBA00023163"/>
    </source>
</evidence>
<evidence type="ECO:0000256" key="3">
    <source>
        <dbReference type="ARBA" id="ARBA00023159"/>
    </source>
</evidence>
<proteinExistence type="predicted"/>
<evidence type="ECO:0000259" key="5">
    <source>
        <dbReference type="PROSITE" id="PS01124"/>
    </source>
</evidence>
<dbReference type="PROSITE" id="PS00041">
    <property type="entry name" value="HTH_ARAC_FAMILY_1"/>
    <property type="match status" value="1"/>
</dbReference>
<dbReference type="InterPro" id="IPR020449">
    <property type="entry name" value="Tscrpt_reg_AraC-type_HTH"/>
</dbReference>
<keyword evidence="7" id="KW-1185">Reference proteome</keyword>
<dbReference type="EMBL" id="ABIL02000006">
    <property type="protein sequence ID" value="EDS72042.1"/>
    <property type="molecule type" value="Genomic_DNA"/>
</dbReference>
<dbReference type="InterPro" id="IPR003313">
    <property type="entry name" value="AraC-bd"/>
</dbReference>
<dbReference type="Pfam" id="PF02311">
    <property type="entry name" value="AraC_binding"/>
    <property type="match status" value="1"/>
</dbReference>
<sequence length="269" mass="31984">MKKMNDRKIIFDKTLNIEAYIFSDGTQDFPNHFHDHYVIGLINNGNRTLTYGETKYYIKSDDMILFNPFDNHDCRNQDGSLLKYIAVNIPKQSMEYLTYMIKDKNTLKFKYPVIKDMGLAKQFEKVHYMIMENENEMEREELFILFMDELIDKYSKYKSLEINNENNKIQTIENYIIENYDKIISLDILSEISGMNKYAVIRSFTKIKGITPYRYIETIRINKSKELLKYNNDIVEVALKLGFNDQSHFTKTFKKLTGLTPGEYKNIFK</sequence>
<dbReference type="PANTHER" id="PTHR46796:SF2">
    <property type="entry name" value="TRANSCRIPTIONAL REGULATORY PROTEIN"/>
    <property type="match status" value="1"/>
</dbReference>
<dbReference type="PRINTS" id="PR00032">
    <property type="entry name" value="HTHARAC"/>
</dbReference>
<dbReference type="Gene3D" id="2.60.120.10">
    <property type="entry name" value="Jelly Rolls"/>
    <property type="match status" value="1"/>
</dbReference>
<dbReference type="InterPro" id="IPR014710">
    <property type="entry name" value="RmlC-like_jellyroll"/>
</dbReference>
<dbReference type="SUPFAM" id="SSF46689">
    <property type="entry name" value="Homeodomain-like"/>
    <property type="match status" value="2"/>
</dbReference>
<protein>
    <submittedName>
        <fullName evidence="6">Transcriptional regulator, AraC family</fullName>
    </submittedName>
</protein>
<dbReference type="eggNOG" id="COG2207">
    <property type="taxonomic scope" value="Bacteria"/>
</dbReference>
<keyword evidence="4" id="KW-0804">Transcription</keyword>
<evidence type="ECO:0000256" key="1">
    <source>
        <dbReference type="ARBA" id="ARBA00023015"/>
    </source>
</evidence>
<dbReference type="PANTHER" id="PTHR46796">
    <property type="entry name" value="HTH-TYPE TRANSCRIPTIONAL ACTIVATOR RHAS-RELATED"/>
    <property type="match status" value="1"/>
</dbReference>
<dbReference type="AlphaFoldDB" id="B1C8Y2"/>
<dbReference type="Proteomes" id="UP000005178">
    <property type="component" value="Unassembled WGS sequence"/>
</dbReference>
<dbReference type="PROSITE" id="PS01124">
    <property type="entry name" value="HTH_ARAC_FAMILY_2"/>
    <property type="match status" value="1"/>
</dbReference>
<reference evidence="6" key="1">
    <citation type="submission" date="2008-01" db="EMBL/GenBank/DDBJ databases">
        <authorList>
            <person name="Fulton L."/>
            <person name="Clifton S."/>
            <person name="Fulton B."/>
            <person name="Xu J."/>
            <person name="Minx P."/>
            <person name="Pepin K.H."/>
            <person name="Johnson M."/>
            <person name="Thiruvilangam P."/>
            <person name="Bhonagiri V."/>
            <person name="Nash W.E."/>
            <person name="Mardis E.R."/>
            <person name="Wilson R.K."/>
        </authorList>
    </citation>
    <scope>NUCLEOTIDE SEQUENCE [LARGE SCALE GENOMIC DNA]</scope>
    <source>
        <strain evidence="6">DSM 17244</strain>
    </source>
</reference>
<dbReference type="GO" id="GO:0043565">
    <property type="term" value="F:sequence-specific DNA binding"/>
    <property type="evidence" value="ECO:0007669"/>
    <property type="project" value="InterPro"/>
</dbReference>
<comment type="caution">
    <text evidence="6">The sequence shown here is derived from an EMBL/GenBank/DDBJ whole genome shotgun (WGS) entry which is preliminary data.</text>
</comment>
<dbReference type="SUPFAM" id="SSF51215">
    <property type="entry name" value="Regulatory protein AraC"/>
    <property type="match status" value="1"/>
</dbReference>
<dbReference type="InterPro" id="IPR018062">
    <property type="entry name" value="HTH_AraC-typ_CS"/>
</dbReference>
<dbReference type="InterPro" id="IPR050204">
    <property type="entry name" value="AraC_XylS_family_regulators"/>
</dbReference>
<dbReference type="SMART" id="SM00342">
    <property type="entry name" value="HTH_ARAC"/>
    <property type="match status" value="1"/>
</dbReference>
<name>B1C8Y2_9FIRM</name>
<keyword evidence="2" id="KW-0238">DNA-binding</keyword>
<dbReference type="STRING" id="445971.ANASTE_01750"/>
<dbReference type="Pfam" id="PF12833">
    <property type="entry name" value="HTH_18"/>
    <property type="match status" value="1"/>
</dbReference>
<evidence type="ECO:0000313" key="7">
    <source>
        <dbReference type="Proteomes" id="UP000005178"/>
    </source>
</evidence>